<dbReference type="SUPFAM" id="SSF88946">
    <property type="entry name" value="Sigma2 domain of RNA polymerase sigma factors"/>
    <property type="match status" value="1"/>
</dbReference>
<dbReference type="InterPro" id="IPR013325">
    <property type="entry name" value="RNA_pol_sigma_r2"/>
</dbReference>
<keyword evidence="2" id="KW-1185">Reference proteome</keyword>
<dbReference type="GO" id="GO:0006352">
    <property type="term" value="P:DNA-templated transcription initiation"/>
    <property type="evidence" value="ECO:0007669"/>
    <property type="project" value="InterPro"/>
</dbReference>
<reference evidence="1 2" key="1">
    <citation type="journal article" date="2015" name="BMC Genomics">
        <title>Comparative genomics of Fructobacillus spp. and Leuconostoc spp. reveals niche-specific evolution of Fructobacillus spp.</title>
        <authorList>
            <person name="Endo A."/>
            <person name="Tanizawa Y."/>
            <person name="Tanaka N."/>
            <person name="Maeno S."/>
            <person name="Kumar H."/>
            <person name="Shiwa Y."/>
            <person name="Okada S."/>
            <person name="Yoshikawa H."/>
            <person name="Dicks L."/>
            <person name="Nakagawa J."/>
            <person name="Arita M."/>
        </authorList>
    </citation>
    <scope>NUCLEOTIDE SEQUENCE [LARGE SCALE GENOMIC DNA]</scope>
    <source>
        <strain evidence="1 2">JCM 12225</strain>
    </source>
</reference>
<proteinExistence type="predicted"/>
<evidence type="ECO:0000313" key="2">
    <source>
        <dbReference type="Proteomes" id="UP000253891"/>
    </source>
</evidence>
<dbReference type="STRING" id="157463.GCA_001047075_00106"/>
<dbReference type="AlphaFoldDB" id="A0A0K8MF89"/>
<sequence>MITNTRKERIHKALLAAQQGDEEAYSLLYDDLKGLSFKIYFNFLHGSYRSDDWESDALEVLLRCVQHYDCQNNRALFSTYYMTALHHKAVDRLREMYSRNKRIEQKMLYYNGLDAPCIDIRTENYNPEEIAITRAAIEEMAIPKNADYRKVVAFLIGQGPKLHQPGAQTEPVIRVSYRFKKLLLKHLRQH</sequence>
<dbReference type="Proteomes" id="UP000253891">
    <property type="component" value="Unassembled WGS sequence"/>
</dbReference>
<dbReference type="OrthoDB" id="2141826at2"/>
<protein>
    <submittedName>
        <fullName evidence="1">Uncharacterized protein</fullName>
    </submittedName>
</protein>
<evidence type="ECO:0000313" key="1">
    <source>
        <dbReference type="EMBL" id="GAO99185.1"/>
    </source>
</evidence>
<dbReference type="Gene3D" id="1.10.1740.10">
    <property type="match status" value="1"/>
</dbReference>
<dbReference type="EMBL" id="DF967986">
    <property type="protein sequence ID" value="GAO99185.1"/>
    <property type="molecule type" value="Genomic_DNA"/>
</dbReference>
<name>A0A0K8MF89_9LACO</name>
<dbReference type="RefSeq" id="WP_061992612.1">
    <property type="nucleotide sequence ID" value="NZ_DF967986.1"/>
</dbReference>
<accession>A0A0K8MF89</accession>
<gene>
    <name evidence="1" type="ORF">FFIC_090070</name>
</gene>
<dbReference type="GO" id="GO:0003700">
    <property type="term" value="F:DNA-binding transcription factor activity"/>
    <property type="evidence" value="ECO:0007669"/>
    <property type="project" value="InterPro"/>
</dbReference>
<organism evidence="1 2">
    <name type="scientific">Fructobacillus ficulneus</name>
    <dbReference type="NCBI Taxonomy" id="157463"/>
    <lineage>
        <taxon>Bacteria</taxon>
        <taxon>Bacillati</taxon>
        <taxon>Bacillota</taxon>
        <taxon>Bacilli</taxon>
        <taxon>Lactobacillales</taxon>
        <taxon>Lactobacillaceae</taxon>
        <taxon>Fructobacillus</taxon>
    </lineage>
</organism>